<name>A0A6C0LZ12_9ZZZZ</name>
<accession>A0A6C0LZ12</accession>
<sequence length="339" mass="39262">MATMSAIVASHEQEQEQKQELVNEFLKKIDAGNTKVMTRFTDYEKIMESMAEVIQKHKLDFQSYETKTKIFLDDVAMKTFLDKIDLDMSNIIMEANDMMRSYKSMAQIKTSVTENVIPSRTYASVTMPITPTQSNLVSVPSGNWADDVDADDDNKRLRSNIQTTIEDSFITDIIDGLVSLFDSYHLFMNYTFLGFLNAEDYSQIRSWDKHHEVGVLSTVFKVINKCFDKFMKETCDNAVVGEYGFATFTSKAHTNTIMYKDNNDRIHCIYLDKLFIMERSNGYELQSYSNAKKYAESKKMMVKFYHDKDFNVNNCPPSEFIHDDVNNFNHVCGWKFTPL</sequence>
<evidence type="ECO:0000313" key="1">
    <source>
        <dbReference type="EMBL" id="QHU35999.1"/>
    </source>
</evidence>
<protein>
    <submittedName>
        <fullName evidence="1">Uncharacterized protein</fullName>
    </submittedName>
</protein>
<proteinExistence type="predicted"/>
<organism evidence="1">
    <name type="scientific">viral metagenome</name>
    <dbReference type="NCBI Taxonomy" id="1070528"/>
    <lineage>
        <taxon>unclassified sequences</taxon>
        <taxon>metagenomes</taxon>
        <taxon>organismal metagenomes</taxon>
    </lineage>
</organism>
<dbReference type="EMBL" id="MN740619">
    <property type="protein sequence ID" value="QHU35999.1"/>
    <property type="molecule type" value="Genomic_DNA"/>
</dbReference>
<reference evidence="1" key="1">
    <citation type="journal article" date="2020" name="Nature">
        <title>Giant virus diversity and host interactions through global metagenomics.</title>
        <authorList>
            <person name="Schulz F."/>
            <person name="Roux S."/>
            <person name="Paez-Espino D."/>
            <person name="Jungbluth S."/>
            <person name="Walsh D.A."/>
            <person name="Denef V.J."/>
            <person name="McMahon K.D."/>
            <person name="Konstantinidis K.T."/>
            <person name="Eloe-Fadrosh E.A."/>
            <person name="Kyrpides N.C."/>
            <person name="Woyke T."/>
        </authorList>
    </citation>
    <scope>NUCLEOTIDE SEQUENCE</scope>
    <source>
        <strain evidence="1">GVMAG-S-1035085-51</strain>
    </source>
</reference>
<dbReference type="AlphaFoldDB" id="A0A6C0LZ12"/>